<evidence type="ECO:0000313" key="2">
    <source>
        <dbReference type="Proteomes" id="UP000266723"/>
    </source>
</evidence>
<dbReference type="Proteomes" id="UP000266723">
    <property type="component" value="Unassembled WGS sequence"/>
</dbReference>
<name>A0ABQ7DHX0_BRACR</name>
<protein>
    <submittedName>
        <fullName evidence="1">Uncharacterized protein</fullName>
    </submittedName>
</protein>
<keyword evidence="2" id="KW-1185">Reference proteome</keyword>
<proteinExistence type="predicted"/>
<reference evidence="1 2" key="1">
    <citation type="journal article" date="2020" name="BMC Genomics">
        <title>Intraspecific diversification of the crop wild relative Brassica cretica Lam. using demographic model selection.</title>
        <authorList>
            <person name="Kioukis A."/>
            <person name="Michalopoulou V.A."/>
            <person name="Briers L."/>
            <person name="Pirintsos S."/>
            <person name="Studholme D.J."/>
            <person name="Pavlidis P."/>
            <person name="Sarris P.F."/>
        </authorList>
    </citation>
    <scope>NUCLEOTIDE SEQUENCE [LARGE SCALE GENOMIC DNA]</scope>
    <source>
        <strain evidence="2">cv. PFS-1207/04</strain>
    </source>
</reference>
<evidence type="ECO:0000313" key="1">
    <source>
        <dbReference type="EMBL" id="KAF3576940.1"/>
    </source>
</evidence>
<organism evidence="1 2">
    <name type="scientific">Brassica cretica</name>
    <name type="common">Mustard</name>
    <dbReference type="NCBI Taxonomy" id="69181"/>
    <lineage>
        <taxon>Eukaryota</taxon>
        <taxon>Viridiplantae</taxon>
        <taxon>Streptophyta</taxon>
        <taxon>Embryophyta</taxon>
        <taxon>Tracheophyta</taxon>
        <taxon>Spermatophyta</taxon>
        <taxon>Magnoliopsida</taxon>
        <taxon>eudicotyledons</taxon>
        <taxon>Gunneridae</taxon>
        <taxon>Pentapetalae</taxon>
        <taxon>rosids</taxon>
        <taxon>malvids</taxon>
        <taxon>Brassicales</taxon>
        <taxon>Brassicaceae</taxon>
        <taxon>Brassiceae</taxon>
        <taxon>Brassica</taxon>
    </lineage>
</organism>
<accession>A0ABQ7DHX0</accession>
<comment type="caution">
    <text evidence="1">The sequence shown here is derived from an EMBL/GenBank/DDBJ whole genome shotgun (WGS) entry which is preliminary data.</text>
</comment>
<sequence>MKIIPPESQDIDISHSSFVVSKALQENRSKSFRNRFLDLARNSSVLKEIICNGCAACTVVLSRVGYFIPLPGFDRKTPQDNYLSFFLWFCWNCVSLEQRSQAFALPAWAQSTK</sequence>
<gene>
    <name evidence="1" type="ORF">DY000_02034972</name>
</gene>
<dbReference type="EMBL" id="QGKV02000649">
    <property type="protein sequence ID" value="KAF3576940.1"/>
    <property type="molecule type" value="Genomic_DNA"/>
</dbReference>